<dbReference type="Gene3D" id="2.120.10.30">
    <property type="entry name" value="TolB, C-terminal domain"/>
    <property type="match status" value="1"/>
</dbReference>
<dbReference type="InterPro" id="IPR008914">
    <property type="entry name" value="PEBP"/>
</dbReference>
<evidence type="ECO:0000259" key="6">
    <source>
        <dbReference type="PROSITE" id="PS50853"/>
    </source>
</evidence>
<dbReference type="PANTHER" id="PTHR19328">
    <property type="entry name" value="HEDGEHOG-INTERACTING PROTEIN"/>
    <property type="match status" value="1"/>
</dbReference>
<keyword evidence="3" id="KW-0119">Carbohydrate metabolism</keyword>
<keyword evidence="2" id="KW-0378">Hydrolase</keyword>
<dbReference type="Pfam" id="PF01161">
    <property type="entry name" value="PBP"/>
    <property type="match status" value="1"/>
</dbReference>
<evidence type="ECO:0000256" key="3">
    <source>
        <dbReference type="ARBA" id="ARBA00023326"/>
    </source>
</evidence>
<dbReference type="SUPFAM" id="SSF49785">
    <property type="entry name" value="Galactose-binding domain-like"/>
    <property type="match status" value="1"/>
</dbReference>
<dbReference type="Gene3D" id="3.90.280.10">
    <property type="entry name" value="PEBP-like"/>
    <property type="match status" value="1"/>
</dbReference>
<evidence type="ECO:0000313" key="8">
    <source>
        <dbReference type="EMBL" id="MBA8928471.1"/>
    </source>
</evidence>
<evidence type="ECO:0000256" key="5">
    <source>
        <dbReference type="SAM" id="SignalP"/>
    </source>
</evidence>
<dbReference type="PANTHER" id="PTHR19328:SF13">
    <property type="entry name" value="HIPL1 PROTEIN"/>
    <property type="match status" value="1"/>
</dbReference>
<dbReference type="InterPro" id="IPR036610">
    <property type="entry name" value="PEBP-like_sf"/>
</dbReference>
<dbReference type="Gene3D" id="2.60.120.260">
    <property type="entry name" value="Galactose-binding domain-like"/>
    <property type="match status" value="1"/>
</dbReference>
<protein>
    <submittedName>
        <fullName evidence="8">Raf kinase inhibitor-like YbhB/YbcL family protein</fullName>
    </submittedName>
</protein>
<dbReference type="InterPro" id="IPR011041">
    <property type="entry name" value="Quinoprot_gluc/sorb_DH_b-prop"/>
</dbReference>
<accession>A0ABR6BNJ5</accession>
<dbReference type="Gene3D" id="2.60.40.10">
    <property type="entry name" value="Immunoglobulins"/>
    <property type="match status" value="2"/>
</dbReference>
<dbReference type="InterPro" id="IPR011042">
    <property type="entry name" value="6-blade_b-propeller_TolB-like"/>
</dbReference>
<feature type="compositionally biased region" description="Polar residues" evidence="4">
    <location>
        <begin position="249"/>
        <end position="260"/>
    </location>
</feature>
<proteinExistence type="inferred from homology"/>
<dbReference type="SUPFAM" id="SSF49777">
    <property type="entry name" value="PEBP-like"/>
    <property type="match status" value="1"/>
</dbReference>
<evidence type="ECO:0000256" key="1">
    <source>
        <dbReference type="ARBA" id="ARBA00007120"/>
    </source>
</evidence>
<dbReference type="CDD" id="cd04082">
    <property type="entry name" value="CBM35_pectate_lyase-like"/>
    <property type="match status" value="1"/>
</dbReference>
<evidence type="ECO:0000256" key="4">
    <source>
        <dbReference type="SAM" id="MobiDB-lite"/>
    </source>
</evidence>
<keyword evidence="2" id="KW-0326">Glycosidase</keyword>
<dbReference type="SMART" id="SM00060">
    <property type="entry name" value="FN3"/>
    <property type="match status" value="2"/>
</dbReference>
<feature type="domain" description="CBM6" evidence="7">
    <location>
        <begin position="34"/>
        <end position="158"/>
    </location>
</feature>
<evidence type="ECO:0000313" key="9">
    <source>
        <dbReference type="Proteomes" id="UP000517916"/>
    </source>
</evidence>
<dbReference type="Pfam" id="PF07995">
    <property type="entry name" value="GSDH"/>
    <property type="match status" value="1"/>
</dbReference>
<dbReference type="GO" id="GO:0004860">
    <property type="term" value="F:protein kinase inhibitor activity"/>
    <property type="evidence" value="ECO:0007669"/>
    <property type="project" value="UniProtKB-KW"/>
</dbReference>
<feature type="chain" id="PRO_5046815559" evidence="5">
    <location>
        <begin position="32"/>
        <end position="856"/>
    </location>
</feature>
<dbReference type="InterPro" id="IPR012938">
    <property type="entry name" value="Glc/Sorbosone_DH"/>
</dbReference>
<dbReference type="Pfam" id="PF03422">
    <property type="entry name" value="CBM_6"/>
    <property type="match status" value="1"/>
</dbReference>
<dbReference type="InterPro" id="IPR003961">
    <property type="entry name" value="FN3_dom"/>
</dbReference>
<dbReference type="CDD" id="cd00865">
    <property type="entry name" value="PEBP_bact_arch"/>
    <property type="match status" value="1"/>
</dbReference>
<dbReference type="InterPro" id="IPR036116">
    <property type="entry name" value="FN3_sf"/>
</dbReference>
<gene>
    <name evidence="8" type="ORF">BC739_005688</name>
</gene>
<keyword evidence="5" id="KW-0732">Signal</keyword>
<dbReference type="PROSITE" id="PS51175">
    <property type="entry name" value="CBM6"/>
    <property type="match status" value="1"/>
</dbReference>
<feature type="signal peptide" evidence="5">
    <location>
        <begin position="1"/>
        <end position="31"/>
    </location>
</feature>
<feature type="domain" description="Fibronectin type-III" evidence="6">
    <location>
        <begin position="169"/>
        <end position="256"/>
    </location>
</feature>
<dbReference type="InterPro" id="IPR013783">
    <property type="entry name" value="Ig-like_fold"/>
</dbReference>
<comment type="caution">
    <text evidence="8">The sequence shown here is derived from an EMBL/GenBank/DDBJ whole genome shotgun (WGS) entry which is preliminary data.</text>
</comment>
<dbReference type="InterPro" id="IPR005084">
    <property type="entry name" value="CBM6"/>
</dbReference>
<keyword evidence="3" id="KW-0624">Polysaccharide degradation</keyword>
<keyword evidence="9" id="KW-1185">Reference proteome</keyword>
<evidence type="ECO:0000259" key="7">
    <source>
        <dbReference type="PROSITE" id="PS51175"/>
    </source>
</evidence>
<dbReference type="PROSITE" id="PS50853">
    <property type="entry name" value="FN3"/>
    <property type="match status" value="2"/>
</dbReference>
<organism evidence="8 9">
    <name type="scientific">Kutzneria viridogrisea</name>
    <dbReference type="NCBI Taxonomy" id="47990"/>
    <lineage>
        <taxon>Bacteria</taxon>
        <taxon>Bacillati</taxon>
        <taxon>Actinomycetota</taxon>
        <taxon>Actinomycetes</taxon>
        <taxon>Pseudonocardiales</taxon>
        <taxon>Pseudonocardiaceae</taxon>
        <taxon>Kutzneria</taxon>
    </lineage>
</organism>
<dbReference type="EMBL" id="JACJID010000004">
    <property type="protein sequence ID" value="MBA8928471.1"/>
    <property type="molecule type" value="Genomic_DNA"/>
</dbReference>
<dbReference type="CDD" id="cd00063">
    <property type="entry name" value="FN3"/>
    <property type="match status" value="2"/>
</dbReference>
<name>A0ABR6BNJ5_9PSEU</name>
<dbReference type="SUPFAM" id="SSF50952">
    <property type="entry name" value="Soluble quinoprotein glucose dehydrogenase"/>
    <property type="match status" value="1"/>
</dbReference>
<keyword evidence="8" id="KW-0649">Protein kinase inhibitor</keyword>
<dbReference type="SUPFAM" id="SSF49265">
    <property type="entry name" value="Fibronectin type III"/>
    <property type="match status" value="1"/>
</dbReference>
<reference evidence="8 9" key="1">
    <citation type="submission" date="2020-08" db="EMBL/GenBank/DDBJ databases">
        <title>Genomic Encyclopedia of Archaeal and Bacterial Type Strains, Phase II (KMG-II): from individual species to whole genera.</title>
        <authorList>
            <person name="Goeker M."/>
        </authorList>
    </citation>
    <scope>NUCLEOTIDE SEQUENCE [LARGE SCALE GENOMIC DNA]</scope>
    <source>
        <strain evidence="8 9">DSM 43850</strain>
    </source>
</reference>
<feature type="domain" description="Fibronectin type-III" evidence="6">
    <location>
        <begin position="264"/>
        <end position="350"/>
    </location>
</feature>
<feature type="region of interest" description="Disordered" evidence="4">
    <location>
        <begin position="249"/>
        <end position="271"/>
    </location>
</feature>
<dbReference type="RefSeq" id="WP_182838911.1">
    <property type="nucleotide sequence ID" value="NZ_BAAABQ010000073.1"/>
</dbReference>
<dbReference type="Pfam" id="PF00041">
    <property type="entry name" value="fn3"/>
    <property type="match status" value="2"/>
</dbReference>
<sequence length="856" mass="87843">MASPVPPRWRVALACAISAATAFAVAPAAHAASAEYEAENATISKGVVESNHAGYSGTGFVNYDNVAGSYVEFTVNSAQAGSARLDFRFANGTGANRPVDVTVNGTTATSNLAFPGTGDWTNWQVAATTVNLKAGANKVRAAATGAEGGPNLDKLTVTTGSGDSTPPTAPRNLVVSDIGPNSATFTWQAATDDTGVVRYEVNRGGNVLKTVDGATLTTTVTTLTPNTAYDISVGAFDAAGNASQQSNVVQFTTPPSNDKTPPSAPGDLRSTGVTANSVSLAWNASTDDGGVIAGYDVYQGSGKVASTSSTDTTVTDLAPSTDYTFTVKARDPNGNNSAASNAVTVKTTGGGTGAGGIPEYDRDITKLDLPWGIDFLPDGSALVAERDRFEIVRVTADGQKTVLGKVPGAVTTNGEGGVMGLAVSPHFATDHTIYVDHTAADDNRIVKMTYDNGKLSTTSTPVLTGIAKNRYHNGGRLRFGPDGKLYATAGDAKNSANAQNKNSLNGKVLRLNPDGSAPTDNPFYSSGGNARYVWSMGHRNPQGLAWDSRGQLWETEFGENSQDELNLIQKGGNFGWPSCEGTQGNCAGYVAPKQTWSTSQGGPSAIEIVNDWIYVAAVTGERLYVAKINSSGTGTDTPKSVFAGKWGRLRTVVRTPDGGLWLSSTNDDKNGGSPSTLDNVIVRLKFPGGNTPGAFKLSSPAFGEGATVPAKYTCAGDGKAGQDTSPPLTWGASAGAKGYAIVFADTANNGNKLHWAIWDIPAATGSLPEGLGAGYSVPGGGGAKQKAMGSGADAQKFFGPCPGGSSHPYSFTLYALNTATVPGLSASSTMAQIESAIKGASTTSTRLTAKSNASAG</sequence>
<dbReference type="Proteomes" id="UP000517916">
    <property type="component" value="Unassembled WGS sequence"/>
</dbReference>
<evidence type="ECO:0000256" key="2">
    <source>
        <dbReference type="ARBA" id="ARBA00023295"/>
    </source>
</evidence>
<dbReference type="InterPro" id="IPR005247">
    <property type="entry name" value="YbhB_YbcL/LppC-like"/>
</dbReference>
<comment type="similarity">
    <text evidence="1">Belongs to the UPF0098 family.</text>
</comment>
<dbReference type="InterPro" id="IPR008979">
    <property type="entry name" value="Galactose-bd-like_sf"/>
</dbReference>